<keyword evidence="1" id="KW-0106">Calcium</keyword>
<gene>
    <name evidence="4" type="ORF">SNAT2548_LOCUS28172</name>
</gene>
<dbReference type="AlphaFoldDB" id="A0A812SX87"/>
<dbReference type="OrthoDB" id="411869at2759"/>
<evidence type="ECO:0000256" key="2">
    <source>
        <dbReference type="SAM" id="MobiDB-lite"/>
    </source>
</evidence>
<evidence type="ECO:0000259" key="3">
    <source>
        <dbReference type="PROSITE" id="PS50222"/>
    </source>
</evidence>
<feature type="compositionally biased region" description="Low complexity" evidence="2">
    <location>
        <begin position="51"/>
        <end position="63"/>
    </location>
</feature>
<dbReference type="InterPro" id="IPR011992">
    <property type="entry name" value="EF-hand-dom_pair"/>
</dbReference>
<feature type="region of interest" description="Disordered" evidence="2">
    <location>
        <begin position="40"/>
        <end position="64"/>
    </location>
</feature>
<feature type="domain" description="EF-hand" evidence="3">
    <location>
        <begin position="211"/>
        <end position="246"/>
    </location>
</feature>
<proteinExistence type="predicted"/>
<protein>
    <recommendedName>
        <fullName evidence="3">EF-hand domain-containing protein</fullName>
    </recommendedName>
</protein>
<keyword evidence="5" id="KW-1185">Reference proteome</keyword>
<sequence length="697" mass="74825">MFVARRKVAQYSPRCIGRLLDSTPSFLNWRPPPRLRFGVSLGTSPVQSMDSSPGAPTSPSPSSFISVTRSVSMPTVRGRRSLLLPVVNRRAKTCQASVLSQVAASVAATGSDEPEQEPASQNSSLQVSHQLGEVFDACTSPGRCLCLAHFERVVDLLNERFDVRFQSFDVRRLWNMICVTGQDEVGREAFVSQMGTLLAALSSSKGLSLAQLRIIMRTAFERFDTDSDGSITQVEFAAALSSCDIHLQSSEVAVLLKFLSPSSTDDTVAVSREDLEAKTSPSSLEEQFQAAFQGASKNLAEATGWNGAVKMAGRVLAVFEEPLSPKSQLYRVIAAIVGKDVSSEMFADTSELLTTLASIVLVLHAHDHGAQMLPAEWMDQLKSVADDLTASFNDLFDSGPMGPVLLSGVLGAFKALRTQEPVSLSEKEALLFARTFHTKGCSMPLFQKLLACGHCQWTSASEGDLLQDSARQEVQVLVRGEVQRCSEGQCMAVQPGEVIKGCRDGEVVVASSNADYATLDAEKLAQCVQNSTDTLLVELVKEILLDAGIERTVECDVDTPPLDVPASPESSTSGWLSPFAAALRVQAKRKGFSVCSEVTDGLNHILSQEDITLPAKLERCRALVLDNADVFVESLEALVDITGACSALLAFWTQSSAPTPEHLLQLAPIMILLSLVAVHSARRGAASGFSPADAASP</sequence>
<dbReference type="PROSITE" id="PS50222">
    <property type="entry name" value="EF_HAND_2"/>
    <property type="match status" value="1"/>
</dbReference>
<accession>A0A812SX87</accession>
<dbReference type="InterPro" id="IPR018247">
    <property type="entry name" value="EF_Hand_1_Ca_BS"/>
</dbReference>
<evidence type="ECO:0000313" key="5">
    <source>
        <dbReference type="Proteomes" id="UP000604046"/>
    </source>
</evidence>
<dbReference type="Gene3D" id="1.10.238.10">
    <property type="entry name" value="EF-hand"/>
    <property type="match status" value="1"/>
</dbReference>
<comment type="caution">
    <text evidence="4">The sequence shown here is derived from an EMBL/GenBank/DDBJ whole genome shotgun (WGS) entry which is preliminary data.</text>
</comment>
<organism evidence="4 5">
    <name type="scientific">Symbiodinium natans</name>
    <dbReference type="NCBI Taxonomy" id="878477"/>
    <lineage>
        <taxon>Eukaryota</taxon>
        <taxon>Sar</taxon>
        <taxon>Alveolata</taxon>
        <taxon>Dinophyceae</taxon>
        <taxon>Suessiales</taxon>
        <taxon>Symbiodiniaceae</taxon>
        <taxon>Symbiodinium</taxon>
    </lineage>
</organism>
<dbReference type="InterPro" id="IPR002048">
    <property type="entry name" value="EF_hand_dom"/>
</dbReference>
<dbReference type="Proteomes" id="UP000604046">
    <property type="component" value="Unassembled WGS sequence"/>
</dbReference>
<dbReference type="GO" id="GO:0005509">
    <property type="term" value="F:calcium ion binding"/>
    <property type="evidence" value="ECO:0007669"/>
    <property type="project" value="InterPro"/>
</dbReference>
<feature type="compositionally biased region" description="Polar residues" evidence="2">
    <location>
        <begin position="41"/>
        <end position="50"/>
    </location>
</feature>
<dbReference type="PROSITE" id="PS00018">
    <property type="entry name" value="EF_HAND_1"/>
    <property type="match status" value="1"/>
</dbReference>
<reference evidence="4" key="1">
    <citation type="submission" date="2021-02" db="EMBL/GenBank/DDBJ databases">
        <authorList>
            <person name="Dougan E. K."/>
            <person name="Rhodes N."/>
            <person name="Thang M."/>
            <person name="Chan C."/>
        </authorList>
    </citation>
    <scope>NUCLEOTIDE SEQUENCE</scope>
</reference>
<dbReference type="EMBL" id="CAJNDS010002506">
    <property type="protein sequence ID" value="CAE7503050.1"/>
    <property type="molecule type" value="Genomic_DNA"/>
</dbReference>
<name>A0A812SX87_9DINO</name>
<evidence type="ECO:0000313" key="4">
    <source>
        <dbReference type="EMBL" id="CAE7503050.1"/>
    </source>
</evidence>
<dbReference type="SUPFAM" id="SSF47473">
    <property type="entry name" value="EF-hand"/>
    <property type="match status" value="1"/>
</dbReference>
<evidence type="ECO:0000256" key="1">
    <source>
        <dbReference type="ARBA" id="ARBA00022837"/>
    </source>
</evidence>